<evidence type="ECO:0000256" key="3">
    <source>
        <dbReference type="SAM" id="MobiDB-lite"/>
    </source>
</evidence>
<dbReference type="InterPro" id="IPR002110">
    <property type="entry name" value="Ankyrin_rpt"/>
</dbReference>
<name>A0A024UU01_9STRA</name>
<keyword evidence="1" id="KW-0677">Repeat</keyword>
<dbReference type="EMBL" id="KI913952">
    <property type="protein sequence ID" value="ETW09387.1"/>
    <property type="molecule type" value="Genomic_DNA"/>
</dbReference>
<accession>A0A024UU01</accession>
<evidence type="ECO:0000313" key="4">
    <source>
        <dbReference type="EMBL" id="ETW09387.1"/>
    </source>
</evidence>
<dbReference type="PANTHER" id="PTHR24198:SF165">
    <property type="entry name" value="ANKYRIN REPEAT-CONTAINING PROTEIN-RELATED"/>
    <property type="match status" value="1"/>
</dbReference>
<protein>
    <submittedName>
        <fullName evidence="4">Uncharacterized protein</fullName>
    </submittedName>
</protein>
<reference evidence="4" key="1">
    <citation type="submission" date="2013-12" db="EMBL/GenBank/DDBJ databases">
        <title>The Genome Sequence of Aphanomyces invadans NJM9701.</title>
        <authorList>
            <consortium name="The Broad Institute Genomics Platform"/>
            <person name="Russ C."/>
            <person name="Tyler B."/>
            <person name="van West P."/>
            <person name="Dieguez-Uribeondo J."/>
            <person name="Young S.K."/>
            <person name="Zeng Q."/>
            <person name="Gargeya S."/>
            <person name="Fitzgerald M."/>
            <person name="Abouelleil A."/>
            <person name="Alvarado L."/>
            <person name="Chapman S.B."/>
            <person name="Gainer-Dewar J."/>
            <person name="Goldberg J."/>
            <person name="Griggs A."/>
            <person name="Gujja S."/>
            <person name="Hansen M."/>
            <person name="Howarth C."/>
            <person name="Imamovic A."/>
            <person name="Ireland A."/>
            <person name="Larimer J."/>
            <person name="McCowan C."/>
            <person name="Murphy C."/>
            <person name="Pearson M."/>
            <person name="Poon T.W."/>
            <person name="Priest M."/>
            <person name="Roberts A."/>
            <person name="Saif S."/>
            <person name="Shea T."/>
            <person name="Sykes S."/>
            <person name="Wortman J."/>
            <person name="Nusbaum C."/>
            <person name="Birren B."/>
        </authorList>
    </citation>
    <scope>NUCLEOTIDE SEQUENCE [LARGE SCALE GENOMIC DNA]</scope>
    <source>
        <strain evidence="4">NJM9701</strain>
    </source>
</reference>
<dbReference type="Pfam" id="PF12796">
    <property type="entry name" value="Ank_2"/>
    <property type="match status" value="1"/>
</dbReference>
<keyword evidence="2" id="KW-0040">ANK repeat</keyword>
<dbReference type="SUPFAM" id="SSF48403">
    <property type="entry name" value="Ankyrin repeat"/>
    <property type="match status" value="1"/>
</dbReference>
<dbReference type="GeneID" id="20077051"/>
<dbReference type="VEuPathDB" id="FungiDB:H310_00001"/>
<feature type="region of interest" description="Disordered" evidence="3">
    <location>
        <begin position="1"/>
        <end position="56"/>
    </location>
</feature>
<dbReference type="AlphaFoldDB" id="A0A024UU01"/>
<dbReference type="Gene3D" id="1.25.40.20">
    <property type="entry name" value="Ankyrin repeat-containing domain"/>
    <property type="match status" value="1"/>
</dbReference>
<evidence type="ECO:0000256" key="1">
    <source>
        <dbReference type="ARBA" id="ARBA00022737"/>
    </source>
</evidence>
<proteinExistence type="predicted"/>
<dbReference type="InterPro" id="IPR036770">
    <property type="entry name" value="Ankyrin_rpt-contain_sf"/>
</dbReference>
<dbReference type="RefSeq" id="XP_008860798.1">
    <property type="nucleotide sequence ID" value="XM_008862576.1"/>
</dbReference>
<organism evidence="4">
    <name type="scientific">Aphanomyces invadans</name>
    <dbReference type="NCBI Taxonomy" id="157072"/>
    <lineage>
        <taxon>Eukaryota</taxon>
        <taxon>Sar</taxon>
        <taxon>Stramenopiles</taxon>
        <taxon>Oomycota</taxon>
        <taxon>Saprolegniomycetes</taxon>
        <taxon>Saprolegniales</taxon>
        <taxon>Verrucalvaceae</taxon>
        <taxon>Aphanomyces</taxon>
    </lineage>
</organism>
<sequence length="310" mass="33316">MEEASTSPPERQAHHEVEGAATNAGDASTGDGSILPRPDGTTNDEDTAGTADRTKSSAGLKKSILLQPMQRLNSNVNANELFYLACQAGDVPVVRSQMDRATSGGLDDTPLCVGCVEERLEVVSLLLAQPAIQVNLYNYSHPPLALATGLGHVEVFQLLLSHPSIDVNVATARLTPLIAACENGYLATDIVIRVVICILPNLVTRIVTCMDTFFVICVVARVVVSMIADFGTTWGQICVQIVHFMPSKPRFGPKLGPNRGGFDSAYVSHVATSAKVWELLIDRYEARTYANVSHVIHELNSKVHVAGTPM</sequence>
<evidence type="ECO:0000256" key="2">
    <source>
        <dbReference type="ARBA" id="ARBA00023043"/>
    </source>
</evidence>
<dbReference type="PANTHER" id="PTHR24198">
    <property type="entry name" value="ANKYRIN REPEAT AND PROTEIN KINASE DOMAIN-CONTAINING PROTEIN"/>
    <property type="match status" value="1"/>
</dbReference>
<dbReference type="OrthoDB" id="194358at2759"/>
<gene>
    <name evidence="4" type="ORF">H310_00001</name>
</gene>